<feature type="compositionally biased region" description="Polar residues" evidence="5">
    <location>
        <begin position="591"/>
        <end position="612"/>
    </location>
</feature>
<sequence length="888" mass="98669">MLIGAGLALCLIGIKHQWLYNFLSTAFLASLAVTVLVLYVMNPPVSDAVQGAAILIAVFCLVFLSLSFSHLTRNYGLIFCTSFAGSHIAIIGIDCFSRAGLKEFWIYLWNLNDNEFPIGTTTYPITRGIRVEIACTVIVFMFGVLSQFKLWKVVKERRSKKEDDRMRDDEDRQQMESAVGRQIEANNERDRARWEAVYGDRSRTQVHVDSGVGSSVDSIPKRSASVRERPIDDIELAEMPGVSSTRASKQGQPPMVTIRVASEDEPRALPTQSEEHLLDRADLSRSTSYRTSAIESRRTSLDQQDATSVNDWSQQSPAAGPPVLMPLPFSVPHQAEDDDAASEHGSIVSMGTAGRSVHERRGIPLRRLAMKAENEEDRLDVPYIEDDRASSVAATADEDEDAAPQLSAVPSPYQMDFDKHGLLPPSDDDRDRSVSPGRYMNELPLEEDDDEAMVRPETAHEESQPLPNRTTSRRQTRRSTTSSHRRSIPSRRSDRDEGSDDEGKDSMVGSLKDHLPQKLSKVAMTYRTNEWAKHIAEADEPDVGAIPESNSPGIQIDRAFTEEAAKPVDTEALKPAEAARSSRNASHKSNKNPYRQSTQATPNAISQSSSSGTATPVYAFQSGAPATALGRQKSNAALQGQPRLATQGLRNVSARLASQPLVESPIEDTLAAFGPYRNVSMPMNMASANNLMDERNHRLKQKPTATSFNALTSAPNLNMIAPSDSASMRNIRLDEPDSDNISLSERKQLLDQEMTLAERKAFMQQQQMQWSRQGTWPVPGRKSSVIYDSHQPKRTNTVDSNKQSTMLNQWRQSLQQDAAAKQPLLADENARLAMINRRRQFELQQQLQDVERANRQSAMDIAARSGQLHGVHRDALSRMQAKANKRTL</sequence>
<evidence type="ECO:0000256" key="4">
    <source>
        <dbReference type="ARBA" id="ARBA00023136"/>
    </source>
</evidence>
<feature type="compositionally biased region" description="Basic residues" evidence="5">
    <location>
        <begin position="471"/>
        <end position="489"/>
    </location>
</feature>
<feature type="compositionally biased region" description="Polar residues" evidence="5">
    <location>
        <begin position="301"/>
        <end position="317"/>
    </location>
</feature>
<feature type="region of interest" description="Disordered" evidence="5">
    <location>
        <begin position="374"/>
        <end position="517"/>
    </location>
</feature>
<keyword evidence="2 6" id="KW-0812">Transmembrane</keyword>
<evidence type="ECO:0000256" key="3">
    <source>
        <dbReference type="ARBA" id="ARBA00022989"/>
    </source>
</evidence>
<comment type="caution">
    <text evidence="8">The sequence shown here is derived from an EMBL/GenBank/DDBJ whole genome shotgun (WGS) entry which is preliminary data.</text>
</comment>
<dbReference type="Pfam" id="PF13886">
    <property type="entry name" value="TM7S3_TM198"/>
    <property type="match status" value="1"/>
</dbReference>
<feature type="transmembrane region" description="Helical" evidence="6">
    <location>
        <begin position="18"/>
        <end position="42"/>
    </location>
</feature>
<dbReference type="EMBL" id="JAVFHQ010000007">
    <property type="protein sequence ID" value="KAK4548497.1"/>
    <property type="molecule type" value="Genomic_DNA"/>
</dbReference>
<feature type="compositionally biased region" description="Basic and acidic residues" evidence="5">
    <location>
        <begin position="161"/>
        <end position="174"/>
    </location>
</feature>
<feature type="region of interest" description="Disordered" evidence="5">
    <location>
        <begin position="205"/>
        <end position="356"/>
    </location>
</feature>
<feature type="transmembrane region" description="Helical" evidence="6">
    <location>
        <begin position="75"/>
        <end position="93"/>
    </location>
</feature>
<feature type="compositionally biased region" description="Basic and acidic residues" evidence="5">
    <location>
        <begin position="261"/>
        <end position="283"/>
    </location>
</feature>
<feature type="compositionally biased region" description="Polar residues" evidence="5">
    <location>
        <begin position="284"/>
        <end position="294"/>
    </location>
</feature>
<comment type="subcellular location">
    <subcellularLocation>
        <location evidence="1">Membrane</location>
        <topology evidence="1">Multi-pass membrane protein</topology>
    </subcellularLocation>
</comment>
<organism evidence="8 9">
    <name type="scientific">Oleoguttula mirabilis</name>
    <dbReference type="NCBI Taxonomy" id="1507867"/>
    <lineage>
        <taxon>Eukaryota</taxon>
        <taxon>Fungi</taxon>
        <taxon>Dikarya</taxon>
        <taxon>Ascomycota</taxon>
        <taxon>Pezizomycotina</taxon>
        <taxon>Dothideomycetes</taxon>
        <taxon>Dothideomycetidae</taxon>
        <taxon>Mycosphaerellales</taxon>
        <taxon>Teratosphaeriaceae</taxon>
        <taxon>Oleoguttula</taxon>
    </lineage>
</organism>
<keyword evidence="3 6" id="KW-1133">Transmembrane helix</keyword>
<evidence type="ECO:0000313" key="8">
    <source>
        <dbReference type="EMBL" id="KAK4548497.1"/>
    </source>
</evidence>
<feature type="compositionally biased region" description="Basic and acidic residues" evidence="5">
    <location>
        <begin position="416"/>
        <end position="433"/>
    </location>
</feature>
<feature type="domain" description="TM7S3/TM198-like" evidence="7">
    <location>
        <begin position="53"/>
        <end position="148"/>
    </location>
</feature>
<accession>A0AAV9JS45</accession>
<evidence type="ECO:0000256" key="2">
    <source>
        <dbReference type="ARBA" id="ARBA00022692"/>
    </source>
</evidence>
<feature type="compositionally biased region" description="Low complexity" evidence="5">
    <location>
        <begin position="207"/>
        <end position="218"/>
    </location>
</feature>
<protein>
    <recommendedName>
        <fullName evidence="7">TM7S3/TM198-like domain-containing protein</fullName>
    </recommendedName>
</protein>
<dbReference type="InterPro" id="IPR025256">
    <property type="entry name" value="TM7S3/TM198-like_dom"/>
</dbReference>
<feature type="transmembrane region" description="Helical" evidence="6">
    <location>
        <begin position="48"/>
        <end position="68"/>
    </location>
</feature>
<evidence type="ECO:0000256" key="5">
    <source>
        <dbReference type="SAM" id="MobiDB-lite"/>
    </source>
</evidence>
<dbReference type="Proteomes" id="UP001324427">
    <property type="component" value="Unassembled WGS sequence"/>
</dbReference>
<dbReference type="AlphaFoldDB" id="A0AAV9JS45"/>
<keyword evidence="4 6" id="KW-0472">Membrane</keyword>
<name>A0AAV9JS45_9PEZI</name>
<proteinExistence type="predicted"/>
<evidence type="ECO:0000259" key="7">
    <source>
        <dbReference type="Pfam" id="PF13886"/>
    </source>
</evidence>
<keyword evidence="9" id="KW-1185">Reference proteome</keyword>
<evidence type="ECO:0000256" key="1">
    <source>
        <dbReference type="ARBA" id="ARBA00004141"/>
    </source>
</evidence>
<feature type="compositionally biased region" description="Basic and acidic residues" evidence="5">
    <location>
        <begin position="452"/>
        <end position="463"/>
    </location>
</feature>
<feature type="region of interest" description="Disordered" evidence="5">
    <location>
        <begin position="161"/>
        <end position="187"/>
    </location>
</feature>
<evidence type="ECO:0000256" key="6">
    <source>
        <dbReference type="SAM" id="Phobius"/>
    </source>
</evidence>
<feature type="compositionally biased region" description="Polar residues" evidence="5">
    <location>
        <begin position="242"/>
        <end position="251"/>
    </location>
</feature>
<evidence type="ECO:0000313" key="9">
    <source>
        <dbReference type="Proteomes" id="UP001324427"/>
    </source>
</evidence>
<gene>
    <name evidence="8" type="ORF">LTR36_009407</name>
</gene>
<feature type="region of interest" description="Disordered" evidence="5">
    <location>
        <begin position="573"/>
        <end position="612"/>
    </location>
</feature>
<dbReference type="PANTHER" id="PTHR39469:SF1">
    <property type="entry name" value="DUF4203 DOMAIN-CONTAINING PROTEIN"/>
    <property type="match status" value="1"/>
</dbReference>
<dbReference type="GO" id="GO:0016020">
    <property type="term" value="C:membrane"/>
    <property type="evidence" value="ECO:0007669"/>
    <property type="project" value="UniProtKB-SubCell"/>
</dbReference>
<dbReference type="PANTHER" id="PTHR39469">
    <property type="entry name" value="CHROMOSOME 1, WHOLE GENOME SHOTGUN SEQUENCE"/>
    <property type="match status" value="1"/>
</dbReference>
<reference evidence="8 9" key="1">
    <citation type="submission" date="2021-11" db="EMBL/GenBank/DDBJ databases">
        <title>Black yeast isolated from Biological Soil Crust.</title>
        <authorList>
            <person name="Kurbessoian T."/>
        </authorList>
    </citation>
    <scope>NUCLEOTIDE SEQUENCE [LARGE SCALE GENOMIC DNA]</scope>
    <source>
        <strain evidence="8 9">CCFEE 5522</strain>
    </source>
</reference>